<reference evidence="1 2" key="1">
    <citation type="journal article" date="2018" name="Vet. Microbiol.">
        <title>Clonal diversity and geographic distribution of methicillin-resistant Staphylococcus pseudintermedius from Australian animals: Discovery of novel sequence types.</title>
        <authorList>
            <person name="Worthing K.A."/>
            <person name="Abraham S."/>
            <person name="Coombs G.W."/>
            <person name="Pang S."/>
            <person name="Saputra S."/>
            <person name="Jordan D."/>
            <person name="Trott D.J."/>
            <person name="Norris J.M."/>
        </authorList>
    </citation>
    <scope>NUCLEOTIDE SEQUENCE [LARGE SCALE GENOMIC DNA]</scope>
    <source>
        <strain evidence="1 2">ST71 3</strain>
    </source>
</reference>
<evidence type="ECO:0000313" key="2">
    <source>
        <dbReference type="Proteomes" id="UP000246351"/>
    </source>
</evidence>
<evidence type="ECO:0008006" key="3">
    <source>
        <dbReference type="Google" id="ProtNLM"/>
    </source>
</evidence>
<dbReference type="AlphaFoldDB" id="A0A317Z834"/>
<dbReference type="EMBL" id="QEIV01001351">
    <property type="protein sequence ID" value="PWZ96835.1"/>
    <property type="molecule type" value="Genomic_DNA"/>
</dbReference>
<proteinExistence type="predicted"/>
<name>A0A317Z834_STAPS</name>
<dbReference type="RefSeq" id="WP_037542906.1">
    <property type="nucleotide sequence ID" value="NZ_BAAFHW010000286.1"/>
</dbReference>
<accession>A0A317Z834</accession>
<comment type="caution">
    <text evidence="1">The sequence shown here is derived from an EMBL/GenBank/DDBJ whole genome shotgun (WGS) entry which is preliminary data.</text>
</comment>
<protein>
    <recommendedName>
        <fullName evidence="3">Phage head-tail adapter protein</fullName>
    </recommendedName>
</protein>
<sequence>MAQINYKRKKLQSGDFRTPATFHTYINRGPYPEDVELEQVYQCFVETYSPSIKDMEILDVAGHLTGLTMVMRDPLQSYQPRNEHVVKIEDYRLEVNTFNIKAVRLDTPERGFITLVLMQQ</sequence>
<gene>
    <name evidence="1" type="ORF">DD924_13345</name>
</gene>
<dbReference type="Proteomes" id="UP000246351">
    <property type="component" value="Unassembled WGS sequence"/>
</dbReference>
<dbReference type="STRING" id="937773.SPSINT_1265"/>
<evidence type="ECO:0000313" key="1">
    <source>
        <dbReference type="EMBL" id="PWZ96835.1"/>
    </source>
</evidence>
<organism evidence="1 2">
    <name type="scientific">Staphylococcus pseudintermedius</name>
    <dbReference type="NCBI Taxonomy" id="283734"/>
    <lineage>
        <taxon>Bacteria</taxon>
        <taxon>Bacillati</taxon>
        <taxon>Bacillota</taxon>
        <taxon>Bacilli</taxon>
        <taxon>Bacillales</taxon>
        <taxon>Staphylococcaceae</taxon>
        <taxon>Staphylococcus</taxon>
        <taxon>Staphylococcus intermedius group</taxon>
    </lineage>
</organism>